<keyword evidence="13" id="KW-1185">Reference proteome</keyword>
<keyword evidence="6 8" id="KW-0687">Ribonucleoprotein</keyword>
<evidence type="ECO:0000256" key="1">
    <source>
        <dbReference type="ARBA" id="ARBA00008931"/>
    </source>
</evidence>
<keyword evidence="5 8" id="KW-0689">Ribosomal protein</keyword>
<comment type="function">
    <text evidence="8 10">Binds 23S rRNA and is also seen to make contacts with the A and possibly P site tRNAs.</text>
</comment>
<dbReference type="HAMAP" id="MF_01342">
    <property type="entry name" value="Ribosomal_uL16"/>
    <property type="match status" value="1"/>
</dbReference>
<dbReference type="GO" id="GO:0005840">
    <property type="term" value="C:ribosome"/>
    <property type="evidence" value="ECO:0007669"/>
    <property type="project" value="UniProtKB-KW"/>
</dbReference>
<dbReference type="Proteomes" id="UP001320768">
    <property type="component" value="Unassembled WGS sequence"/>
</dbReference>
<dbReference type="InterPro" id="IPR016180">
    <property type="entry name" value="Ribosomal_uL16_dom"/>
</dbReference>
<dbReference type="InterPro" id="IPR036920">
    <property type="entry name" value="Ribosomal_uL16_sf"/>
</dbReference>
<protein>
    <recommendedName>
        <fullName evidence="7 8">Large ribosomal subunit protein uL16</fullName>
    </recommendedName>
</protein>
<dbReference type="Gene3D" id="3.90.1170.10">
    <property type="entry name" value="Ribosomal protein L10e/L16"/>
    <property type="match status" value="1"/>
</dbReference>
<evidence type="ECO:0000256" key="2">
    <source>
        <dbReference type="ARBA" id="ARBA00022555"/>
    </source>
</evidence>
<dbReference type="EMBL" id="JAKUDN010000002">
    <property type="protein sequence ID" value="MCP8352493.1"/>
    <property type="molecule type" value="Genomic_DNA"/>
</dbReference>
<dbReference type="Pfam" id="PF00252">
    <property type="entry name" value="Ribosomal_L16"/>
    <property type="match status" value="1"/>
</dbReference>
<organism evidence="12 13">
    <name type="scientific">Candidatus Synchoanobacter obligatus</name>
    <dbReference type="NCBI Taxonomy" id="2919597"/>
    <lineage>
        <taxon>Bacteria</taxon>
        <taxon>Pseudomonadati</taxon>
        <taxon>Pseudomonadota</taxon>
        <taxon>Gammaproteobacteria</taxon>
        <taxon>Candidatus Comchoanobacterales</taxon>
        <taxon>Candidatus Comchoanobacteraceae</taxon>
        <taxon>Candidatus Synchoanobacter</taxon>
    </lineage>
</organism>
<proteinExistence type="inferred from homology"/>
<dbReference type="PANTHER" id="PTHR12220:SF13">
    <property type="entry name" value="LARGE RIBOSOMAL SUBUNIT PROTEIN UL16M"/>
    <property type="match status" value="1"/>
</dbReference>
<evidence type="ECO:0000256" key="9">
    <source>
        <dbReference type="RuleBase" id="RU004413"/>
    </source>
</evidence>
<evidence type="ECO:0000256" key="10">
    <source>
        <dbReference type="RuleBase" id="RU004414"/>
    </source>
</evidence>
<comment type="subunit">
    <text evidence="8 10">Part of the 50S ribosomal subunit.</text>
</comment>
<dbReference type="NCBIfam" id="TIGR01164">
    <property type="entry name" value="rplP_bact"/>
    <property type="match status" value="1"/>
</dbReference>
<dbReference type="InterPro" id="IPR000114">
    <property type="entry name" value="Ribosomal_uL16_bact-type"/>
</dbReference>
<evidence type="ECO:0000313" key="12">
    <source>
        <dbReference type="EMBL" id="MCP8352493.1"/>
    </source>
</evidence>
<dbReference type="PRINTS" id="PR00060">
    <property type="entry name" value="RIBOSOMALL16"/>
</dbReference>
<feature type="region of interest" description="Disordered" evidence="11">
    <location>
        <begin position="1"/>
        <end position="24"/>
    </location>
</feature>
<evidence type="ECO:0000256" key="11">
    <source>
        <dbReference type="SAM" id="MobiDB-lite"/>
    </source>
</evidence>
<comment type="similarity">
    <text evidence="1 8 9">Belongs to the universal ribosomal protein uL16 family.</text>
</comment>
<dbReference type="RefSeq" id="WP_258569598.1">
    <property type="nucleotide sequence ID" value="NZ_JAKUDN010000002.1"/>
</dbReference>
<feature type="compositionally biased region" description="Basic residues" evidence="11">
    <location>
        <begin position="9"/>
        <end position="22"/>
    </location>
</feature>
<gene>
    <name evidence="8 12" type="primary">rplP</name>
    <name evidence="12" type="ORF">MKS91_04245</name>
</gene>
<evidence type="ECO:0000256" key="8">
    <source>
        <dbReference type="HAMAP-Rule" id="MF_01342"/>
    </source>
</evidence>
<keyword evidence="3 8" id="KW-0699">rRNA-binding</keyword>
<sequence>MLQPPKNTKFNKMRKGRSKGSARKSAVVFGDFGMQSAGRSRLNARQIESARRAMTRYLKRDGKSYTRVFPDRPISKKPLEVRQGKGKGAVDHYAFNVKPGTIIFELAGVSEELAREAFRLAAAKLPFRVNFLKREMSHDESSSS</sequence>
<evidence type="ECO:0000256" key="3">
    <source>
        <dbReference type="ARBA" id="ARBA00022730"/>
    </source>
</evidence>
<keyword evidence="2 8" id="KW-0820">tRNA-binding</keyword>
<accession>A0ABT1L6I8</accession>
<evidence type="ECO:0000256" key="4">
    <source>
        <dbReference type="ARBA" id="ARBA00022884"/>
    </source>
</evidence>
<dbReference type="PANTHER" id="PTHR12220">
    <property type="entry name" value="50S/60S RIBOSOMAL PROTEIN L16"/>
    <property type="match status" value="1"/>
</dbReference>
<evidence type="ECO:0000256" key="6">
    <source>
        <dbReference type="ARBA" id="ARBA00023274"/>
    </source>
</evidence>
<name>A0ABT1L6I8_9GAMM</name>
<keyword evidence="4 8" id="KW-0694">RNA-binding</keyword>
<dbReference type="InterPro" id="IPR047873">
    <property type="entry name" value="Ribosomal_uL16"/>
</dbReference>
<evidence type="ECO:0000256" key="5">
    <source>
        <dbReference type="ARBA" id="ARBA00022980"/>
    </source>
</evidence>
<dbReference type="SUPFAM" id="SSF54686">
    <property type="entry name" value="Ribosomal protein L16p/L10e"/>
    <property type="match status" value="1"/>
</dbReference>
<evidence type="ECO:0000256" key="7">
    <source>
        <dbReference type="ARBA" id="ARBA00035198"/>
    </source>
</evidence>
<comment type="caution">
    <text evidence="12">The sequence shown here is derived from an EMBL/GenBank/DDBJ whole genome shotgun (WGS) entry which is preliminary data.</text>
</comment>
<dbReference type="CDD" id="cd01433">
    <property type="entry name" value="Ribosomal_L16_L10e"/>
    <property type="match status" value="1"/>
</dbReference>
<reference evidence="12 13" key="1">
    <citation type="journal article" date="2022" name="Nat. Microbiol.">
        <title>The microbiome of a bacterivorous marine choanoflagellate contains a resource-demanding obligate bacterial associate.</title>
        <authorList>
            <person name="Needham D.M."/>
            <person name="Poirier C."/>
            <person name="Bachy C."/>
            <person name="George E.E."/>
            <person name="Wilken S."/>
            <person name="Yung C.C.M."/>
            <person name="Limardo A.J."/>
            <person name="Morando M."/>
            <person name="Sudek L."/>
            <person name="Malmstrom R.R."/>
            <person name="Keeling P.J."/>
            <person name="Santoro A.E."/>
            <person name="Worden A.Z."/>
        </authorList>
    </citation>
    <scope>NUCLEOTIDE SEQUENCE [LARGE SCALE GENOMIC DNA]</scope>
    <source>
        <strain evidence="12 13">Comchoano-2</strain>
    </source>
</reference>
<evidence type="ECO:0000313" key="13">
    <source>
        <dbReference type="Proteomes" id="UP001320768"/>
    </source>
</evidence>